<dbReference type="GO" id="GO:0043527">
    <property type="term" value="C:tRNA methyltransferase complex"/>
    <property type="evidence" value="ECO:0007669"/>
    <property type="project" value="UniProtKB-ARBA"/>
</dbReference>
<dbReference type="Gene3D" id="3.30.2130.30">
    <property type="match status" value="1"/>
</dbReference>
<sequence length="565" mass="65600">MQTKEGSSLYSEEQQKDSESFLSSSSDSQNKSSSLEMPWRSLNSRKNVHFFECTHSERLSLMCTCVPGLEEIAAHEIRDKFQRLNGQWKDDENSSFSWFIHHIYCGYCDDENSQREDSKLSSSTMSEGNREIVRIFERKDMKSMLQGKTIVQFEFNNNIESIFKTCIDALLQCISIVKVHIMAYTLENISFPSQGKSNQVASNAINSHTDLVTEQIAEDEKKEREYERRLRDDPQFRYIMEIHQQFLSKSSCWRESLLKWMHMRNLLFANKEEQQLQTIEHLKFRITAKRAGSHQFTSKELSSYIGLLISHKSIGSENAKIGQSWKADLSNYDLDIYSYLFFDTLFVCFTLCEENVCYETFSRNFRSDLLRNSTSLKPNIAYSLIQLANVREGDVFCDICCGTGILSLMAAHLYNHHRVHVICGDYSKEVLETTIYNMNLYVGRGNERLHLMSPLLWDFTQLPLQTASVDVICSNLPFGKQIGSHSLNKEIYPPMFRQICRVLRPNGRAILLTTEKHLMQKLMSENKVFIALNKRVSINQGGSEVFVYILDRKNREWFVKNDSTK</sequence>
<dbReference type="CDD" id="cd02440">
    <property type="entry name" value="AdoMet_MTases"/>
    <property type="match status" value="1"/>
</dbReference>
<evidence type="ECO:0000256" key="1">
    <source>
        <dbReference type="SAM" id="MobiDB-lite"/>
    </source>
</evidence>
<dbReference type="AlphaFoldDB" id="A0A6A5BY41"/>
<feature type="region of interest" description="Disordered" evidence="1">
    <location>
        <begin position="1"/>
        <end position="37"/>
    </location>
</feature>
<accession>A0A6A5BY41</accession>
<dbReference type="SUPFAM" id="SSF53335">
    <property type="entry name" value="S-adenosyl-L-methionine-dependent methyltransferases"/>
    <property type="match status" value="1"/>
</dbReference>
<name>A0A6A5BY41_NAEFO</name>
<dbReference type="FunFam" id="3.40.50.150:FF:000073">
    <property type="entry name" value="THUMP domain containing 3"/>
    <property type="match status" value="1"/>
</dbReference>
<reference evidence="3 4" key="1">
    <citation type="journal article" date="2019" name="Sci. Rep.">
        <title>Nanopore sequencing improves the draft genome of the human pathogenic amoeba Naegleria fowleri.</title>
        <authorList>
            <person name="Liechti N."/>
            <person name="Schurch N."/>
            <person name="Bruggmann R."/>
            <person name="Wittwer M."/>
        </authorList>
    </citation>
    <scope>NUCLEOTIDE SEQUENCE [LARGE SCALE GENOMIC DNA]</scope>
    <source>
        <strain evidence="3 4">ATCC 30894</strain>
    </source>
</reference>
<dbReference type="PANTHER" id="PTHR14911:SF13">
    <property type="entry name" value="TRNA (GUANINE(6)-N2)-METHYLTRANSFERASE THUMP3"/>
    <property type="match status" value="1"/>
</dbReference>
<feature type="compositionally biased region" description="Low complexity" evidence="1">
    <location>
        <begin position="20"/>
        <end position="36"/>
    </location>
</feature>
<evidence type="ECO:0000313" key="4">
    <source>
        <dbReference type="Proteomes" id="UP000444721"/>
    </source>
</evidence>
<keyword evidence="4" id="KW-1185">Reference proteome</keyword>
<proteinExistence type="predicted"/>
<gene>
    <name evidence="3" type="ORF">FDP41_001794</name>
</gene>
<dbReference type="VEuPathDB" id="AmoebaDB:NfTy_055420"/>
<dbReference type="OMA" id="KEIYPPM"/>
<dbReference type="Pfam" id="PF01170">
    <property type="entry name" value="UPF0020"/>
    <property type="match status" value="1"/>
</dbReference>
<dbReference type="VEuPathDB" id="AmoebaDB:FDP41_001794"/>
<dbReference type="Proteomes" id="UP000444721">
    <property type="component" value="Unassembled WGS sequence"/>
</dbReference>
<feature type="compositionally biased region" description="Polar residues" evidence="1">
    <location>
        <begin position="1"/>
        <end position="12"/>
    </location>
</feature>
<evidence type="ECO:0000313" key="3">
    <source>
        <dbReference type="EMBL" id="KAF0979451.1"/>
    </source>
</evidence>
<dbReference type="GO" id="GO:0030488">
    <property type="term" value="P:tRNA methylation"/>
    <property type="evidence" value="ECO:0007669"/>
    <property type="project" value="TreeGrafter"/>
</dbReference>
<dbReference type="InterPro" id="IPR000241">
    <property type="entry name" value="RlmKL-like_Mtase"/>
</dbReference>
<dbReference type="VEuPathDB" id="AmoebaDB:NF0103320"/>
<dbReference type="InterPro" id="IPR029063">
    <property type="entry name" value="SAM-dependent_MTases_sf"/>
</dbReference>
<comment type="caution">
    <text evidence="3">The sequence shown here is derived from an EMBL/GenBank/DDBJ whole genome shotgun (WGS) entry which is preliminary data.</text>
</comment>
<organism evidence="3 4">
    <name type="scientific">Naegleria fowleri</name>
    <name type="common">Brain eating amoeba</name>
    <dbReference type="NCBI Taxonomy" id="5763"/>
    <lineage>
        <taxon>Eukaryota</taxon>
        <taxon>Discoba</taxon>
        <taxon>Heterolobosea</taxon>
        <taxon>Tetramitia</taxon>
        <taxon>Eutetramitia</taxon>
        <taxon>Vahlkampfiidae</taxon>
        <taxon>Naegleria</taxon>
    </lineage>
</organism>
<dbReference type="EMBL" id="VFQX01000027">
    <property type="protein sequence ID" value="KAF0979451.1"/>
    <property type="molecule type" value="Genomic_DNA"/>
</dbReference>
<feature type="domain" description="Ribosomal RNA large subunit methyltransferase K/L-like methyltransferase" evidence="2">
    <location>
        <begin position="372"/>
        <end position="532"/>
    </location>
</feature>
<evidence type="ECO:0000259" key="2">
    <source>
        <dbReference type="Pfam" id="PF01170"/>
    </source>
</evidence>
<dbReference type="GO" id="GO:0016423">
    <property type="term" value="F:tRNA (guanine) methyltransferase activity"/>
    <property type="evidence" value="ECO:0007669"/>
    <property type="project" value="TreeGrafter"/>
</dbReference>
<dbReference type="OrthoDB" id="47730at2759"/>
<dbReference type="GeneID" id="68109012"/>
<dbReference type="SUPFAM" id="SSF143437">
    <property type="entry name" value="THUMP domain-like"/>
    <property type="match status" value="1"/>
</dbReference>
<protein>
    <recommendedName>
        <fullName evidence="2">Ribosomal RNA large subunit methyltransferase K/L-like methyltransferase domain-containing protein</fullName>
    </recommendedName>
</protein>
<dbReference type="PANTHER" id="PTHR14911">
    <property type="entry name" value="THUMP DOMAIN-CONTAINING"/>
    <property type="match status" value="1"/>
</dbReference>
<dbReference type="RefSeq" id="XP_044564164.1">
    <property type="nucleotide sequence ID" value="XM_044704917.1"/>
</dbReference>
<dbReference type="Gene3D" id="3.40.50.150">
    <property type="entry name" value="Vaccinia Virus protein VP39"/>
    <property type="match status" value="1"/>
</dbReference>